<keyword evidence="7" id="KW-1185">Reference proteome</keyword>
<evidence type="ECO:0000256" key="4">
    <source>
        <dbReference type="ARBA" id="ARBA00023163"/>
    </source>
</evidence>
<evidence type="ECO:0000259" key="5">
    <source>
        <dbReference type="PROSITE" id="PS50956"/>
    </source>
</evidence>
<dbReference type="Proteomes" id="UP000644699">
    <property type="component" value="Unassembled WGS sequence"/>
</dbReference>
<feature type="domain" description="HTH asnC-type" evidence="5">
    <location>
        <begin position="5"/>
        <end position="66"/>
    </location>
</feature>
<dbReference type="PANTHER" id="PTHR30154:SF0">
    <property type="entry name" value="LEUCINE-RESPONSIVE REGULATORY PROTEIN"/>
    <property type="match status" value="1"/>
</dbReference>
<keyword evidence="2" id="KW-0238">DNA-binding</keyword>
<organism evidence="6 7">
    <name type="scientific">Aureimonas endophytica</name>
    <dbReference type="NCBI Taxonomy" id="2027858"/>
    <lineage>
        <taxon>Bacteria</taxon>
        <taxon>Pseudomonadati</taxon>
        <taxon>Pseudomonadota</taxon>
        <taxon>Alphaproteobacteria</taxon>
        <taxon>Hyphomicrobiales</taxon>
        <taxon>Aurantimonadaceae</taxon>
        <taxon>Aureimonas</taxon>
    </lineage>
</organism>
<dbReference type="InterPro" id="IPR019887">
    <property type="entry name" value="Tscrpt_reg_AsnC/Lrp_C"/>
</dbReference>
<dbReference type="SUPFAM" id="SSF46785">
    <property type="entry name" value="Winged helix' DNA-binding domain"/>
    <property type="match status" value="1"/>
</dbReference>
<dbReference type="InterPro" id="IPR036388">
    <property type="entry name" value="WH-like_DNA-bd_sf"/>
</dbReference>
<comment type="caution">
    <text evidence="6">The sequence shown here is derived from an EMBL/GenBank/DDBJ whole genome shotgun (WGS) entry which is preliminary data.</text>
</comment>
<accession>A0A917EB57</accession>
<dbReference type="Pfam" id="PF13412">
    <property type="entry name" value="HTH_24"/>
    <property type="match status" value="1"/>
</dbReference>
<reference evidence="6" key="2">
    <citation type="submission" date="2020-09" db="EMBL/GenBank/DDBJ databases">
        <authorList>
            <person name="Sun Q."/>
            <person name="Zhou Y."/>
        </authorList>
    </citation>
    <scope>NUCLEOTIDE SEQUENCE</scope>
    <source>
        <strain evidence="6">CGMCC 1.15367</strain>
    </source>
</reference>
<dbReference type="Pfam" id="PF01037">
    <property type="entry name" value="AsnC_trans_reg"/>
    <property type="match status" value="1"/>
</dbReference>
<dbReference type="InterPro" id="IPR019888">
    <property type="entry name" value="Tscrpt_reg_AsnC-like"/>
</dbReference>
<proteinExistence type="predicted"/>
<dbReference type="PRINTS" id="PR00033">
    <property type="entry name" value="HTHASNC"/>
</dbReference>
<dbReference type="Gene3D" id="1.10.10.10">
    <property type="entry name" value="Winged helix-like DNA-binding domain superfamily/Winged helix DNA-binding domain"/>
    <property type="match status" value="1"/>
</dbReference>
<keyword evidence="3" id="KW-0010">Activator</keyword>
<dbReference type="GO" id="GO:0006355">
    <property type="term" value="P:regulation of DNA-templated transcription"/>
    <property type="evidence" value="ECO:0007669"/>
    <property type="project" value="UniProtKB-ARBA"/>
</dbReference>
<keyword evidence="1" id="KW-0805">Transcription regulation</keyword>
<dbReference type="GO" id="GO:0043200">
    <property type="term" value="P:response to amino acid"/>
    <property type="evidence" value="ECO:0007669"/>
    <property type="project" value="TreeGrafter"/>
</dbReference>
<evidence type="ECO:0000256" key="2">
    <source>
        <dbReference type="ARBA" id="ARBA00023125"/>
    </source>
</evidence>
<keyword evidence="4" id="KW-0804">Transcription</keyword>
<dbReference type="InterPro" id="IPR000485">
    <property type="entry name" value="AsnC-type_HTH_dom"/>
</dbReference>
<evidence type="ECO:0000256" key="3">
    <source>
        <dbReference type="ARBA" id="ARBA00023159"/>
    </source>
</evidence>
<reference evidence="6" key="1">
    <citation type="journal article" date="2014" name="Int. J. Syst. Evol. Microbiol.">
        <title>Complete genome sequence of Corynebacterium casei LMG S-19264T (=DSM 44701T), isolated from a smear-ripened cheese.</title>
        <authorList>
            <consortium name="US DOE Joint Genome Institute (JGI-PGF)"/>
            <person name="Walter F."/>
            <person name="Albersmeier A."/>
            <person name="Kalinowski J."/>
            <person name="Ruckert C."/>
        </authorList>
    </citation>
    <scope>NUCLEOTIDE SEQUENCE</scope>
    <source>
        <strain evidence="6">CGMCC 1.15367</strain>
    </source>
</reference>
<dbReference type="InterPro" id="IPR036390">
    <property type="entry name" value="WH_DNA-bd_sf"/>
</dbReference>
<dbReference type="GO" id="GO:0005829">
    <property type="term" value="C:cytosol"/>
    <property type="evidence" value="ECO:0007669"/>
    <property type="project" value="TreeGrafter"/>
</dbReference>
<dbReference type="GO" id="GO:0043565">
    <property type="term" value="F:sequence-specific DNA binding"/>
    <property type="evidence" value="ECO:0007669"/>
    <property type="project" value="InterPro"/>
</dbReference>
<dbReference type="AlphaFoldDB" id="A0A917EB57"/>
<evidence type="ECO:0000313" key="7">
    <source>
        <dbReference type="Proteomes" id="UP000644699"/>
    </source>
</evidence>
<dbReference type="PROSITE" id="PS50956">
    <property type="entry name" value="HTH_ASNC_2"/>
    <property type="match status" value="1"/>
</dbReference>
<dbReference type="EMBL" id="BMIQ01000008">
    <property type="protein sequence ID" value="GGE19478.1"/>
    <property type="molecule type" value="Genomic_DNA"/>
</dbReference>
<dbReference type="CDD" id="cd00090">
    <property type="entry name" value="HTH_ARSR"/>
    <property type="match status" value="1"/>
</dbReference>
<dbReference type="PANTHER" id="PTHR30154">
    <property type="entry name" value="LEUCINE-RESPONSIVE REGULATORY PROTEIN"/>
    <property type="match status" value="1"/>
</dbReference>
<dbReference type="InterPro" id="IPR011991">
    <property type="entry name" value="ArsR-like_HTH"/>
</dbReference>
<gene>
    <name evidence="6" type="primary">lrp</name>
    <name evidence="6" type="ORF">GCM10011390_43380</name>
</gene>
<name>A0A917EB57_9HYPH</name>
<dbReference type="SMART" id="SM00344">
    <property type="entry name" value="HTH_ASNC"/>
    <property type="match status" value="1"/>
</dbReference>
<protein>
    <submittedName>
        <fullName evidence="6">AsnC family transcriptional regulator</fullName>
    </submittedName>
</protein>
<dbReference type="InterPro" id="IPR011008">
    <property type="entry name" value="Dimeric_a/b-barrel"/>
</dbReference>
<evidence type="ECO:0000313" key="6">
    <source>
        <dbReference type="EMBL" id="GGE19478.1"/>
    </source>
</evidence>
<dbReference type="Gene3D" id="3.30.70.920">
    <property type="match status" value="1"/>
</dbReference>
<evidence type="ECO:0000256" key="1">
    <source>
        <dbReference type="ARBA" id="ARBA00023015"/>
    </source>
</evidence>
<sequence length="155" mass="17233">MMTELDAKDRRILTLLQGDGRLTNLELAEKVHLSPTATAERVKRLTRDGFILGYMARLSPERLDRGMIVFVEVRLDRTADDVFAAFAAAARASPDITECHMVAGGFDYLIKARVRDMAAYRAFLSDTLLALPGVRETHTYAVMEEIKNTSAIALS</sequence>
<dbReference type="SUPFAM" id="SSF54909">
    <property type="entry name" value="Dimeric alpha+beta barrel"/>
    <property type="match status" value="1"/>
</dbReference>